<dbReference type="InterPro" id="IPR027478">
    <property type="entry name" value="LdcA_N"/>
</dbReference>
<dbReference type="PANTHER" id="PTHR30237:SF5">
    <property type="entry name" value="CARBOXYPEPTIDASE VC_A0337-RELATED"/>
    <property type="match status" value="1"/>
</dbReference>
<evidence type="ECO:0000259" key="5">
    <source>
        <dbReference type="Pfam" id="PF17676"/>
    </source>
</evidence>
<feature type="domain" description="LD-carboxypeptidase C-terminal" evidence="5">
    <location>
        <begin position="201"/>
        <end position="320"/>
    </location>
</feature>
<organism evidence="6 7">
    <name type="scientific">Enterococcus faecium</name>
    <name type="common">Streptococcus faecium</name>
    <dbReference type="NCBI Taxonomy" id="1352"/>
    <lineage>
        <taxon>Bacteria</taxon>
        <taxon>Bacillati</taxon>
        <taxon>Bacillota</taxon>
        <taxon>Bacilli</taxon>
        <taxon>Lactobacillales</taxon>
        <taxon>Enterococcaceae</taxon>
        <taxon>Enterococcus</taxon>
    </lineage>
</organism>
<evidence type="ECO:0000313" key="7">
    <source>
        <dbReference type="Proteomes" id="UP000448762"/>
    </source>
</evidence>
<feature type="active site" description="Charge relay system" evidence="3">
    <location>
        <position position="241"/>
    </location>
</feature>
<dbReference type="SUPFAM" id="SSF141986">
    <property type="entry name" value="LD-carboxypeptidase A C-terminal domain-like"/>
    <property type="match status" value="1"/>
</dbReference>
<dbReference type="InterPro" id="IPR003507">
    <property type="entry name" value="S66_fam"/>
</dbReference>
<evidence type="ECO:0000256" key="2">
    <source>
        <dbReference type="ARBA" id="ARBA00022801"/>
    </source>
</evidence>
<comment type="similarity">
    <text evidence="1">Belongs to the peptidase S66 family.</text>
</comment>
<sequence length="337" mass="37922">MIRYPLLGRNTTIGVTAPSSGVPEEHHLLLEMALKSMEEKSFHVVTGKSLWTQDKEKSAPARERADEFNQMMQDENIQMILPPWGGELLIEILDSVDFDALQPKWIVGYSDISTLLLAVTLKTGIATAHGTNFIDLRGNYSDQTTAMWKSVLETGKGESILQHSSEKYQKEWHHEQPSPSVFHLTEPTNWQSVSGDAVRIKGRLLGGCIDTIRHLIGTPYGDVQTFKRTYNDGKPILWFLENCELSSVDLRRSLIQMKLAGWFEDSSGIMFGRSAAEDLLDYRMKDVYEDFSKELNIPILYDIDCGHVPPQLTLINGAYGEVAVEDGKATVLQTFIQ</sequence>
<comment type="caution">
    <text evidence="6">The sequence shown here is derived from an EMBL/GenBank/DDBJ whole genome shotgun (WGS) entry which is preliminary data.</text>
</comment>
<dbReference type="Pfam" id="PF17676">
    <property type="entry name" value="Peptidase_S66C"/>
    <property type="match status" value="1"/>
</dbReference>
<dbReference type="AlphaFoldDB" id="A0A7V7GQU5"/>
<dbReference type="InterPro" id="IPR040921">
    <property type="entry name" value="Peptidase_S66C"/>
</dbReference>
<dbReference type="GO" id="GO:0004180">
    <property type="term" value="F:carboxypeptidase activity"/>
    <property type="evidence" value="ECO:0007669"/>
    <property type="project" value="UniProtKB-KW"/>
</dbReference>
<dbReference type="PANTHER" id="PTHR30237">
    <property type="entry name" value="MURAMOYLTETRAPEPTIDE CARBOXYPEPTIDASE"/>
    <property type="match status" value="1"/>
</dbReference>
<feature type="domain" description="LD-carboxypeptidase N-terminal" evidence="4">
    <location>
        <begin position="13"/>
        <end position="130"/>
    </location>
</feature>
<feature type="active site" description="Charge relay system" evidence="3">
    <location>
        <position position="307"/>
    </location>
</feature>
<accession>A0A7V7GQU5</accession>
<dbReference type="RefSeq" id="WP_149557726.1">
    <property type="nucleotide sequence ID" value="NZ_JADBBV010000008.1"/>
</dbReference>
<reference evidence="6 7" key="1">
    <citation type="submission" date="2018-07" db="EMBL/GenBank/DDBJ databases">
        <title>High quality draft genome sequencing of Enterococcus faecium exhibiting probiotic potential isolated from mucus of freshwater fish.</title>
        <authorList>
            <person name="El-Jeni R."/>
            <person name="Ghedira K."/>
            <person name="Abdelhak S."/>
            <person name="El-Bour M."/>
            <person name="Bouhaouala-Zahar B."/>
        </authorList>
    </citation>
    <scope>NUCLEOTIDE SEQUENCE [LARGE SCALE GENOMIC DNA]</scope>
    <source>
        <strain evidence="6 7">R.A73</strain>
    </source>
</reference>
<dbReference type="InterPro" id="IPR027461">
    <property type="entry name" value="Carboxypeptidase_A_C_sf"/>
</dbReference>
<name>A0A7V7GQU5_ENTFC</name>
<keyword evidence="6" id="KW-0645">Protease</keyword>
<dbReference type="InterPro" id="IPR040449">
    <property type="entry name" value="Peptidase_S66_N"/>
</dbReference>
<proteinExistence type="inferred from homology"/>
<protein>
    <submittedName>
        <fullName evidence="6">LD-carboxypeptidase</fullName>
    </submittedName>
</protein>
<keyword evidence="2" id="KW-0378">Hydrolase</keyword>
<dbReference type="CDD" id="cd07062">
    <property type="entry name" value="Peptidase_S66_mccF_like"/>
    <property type="match status" value="1"/>
</dbReference>
<dbReference type="Pfam" id="PF02016">
    <property type="entry name" value="Peptidase_S66"/>
    <property type="match status" value="1"/>
</dbReference>
<dbReference type="EMBL" id="QOVC01000001">
    <property type="protein sequence ID" value="KAA0692664.1"/>
    <property type="molecule type" value="Genomic_DNA"/>
</dbReference>
<keyword evidence="6" id="KW-0121">Carboxypeptidase</keyword>
<dbReference type="Gene3D" id="3.50.30.60">
    <property type="entry name" value="LD-carboxypeptidase A C-terminal domain-like"/>
    <property type="match status" value="1"/>
</dbReference>
<dbReference type="SUPFAM" id="SSF52317">
    <property type="entry name" value="Class I glutamine amidotransferase-like"/>
    <property type="match status" value="1"/>
</dbReference>
<feature type="active site" description="Nucleophile" evidence="3">
    <location>
        <position position="110"/>
    </location>
</feature>
<dbReference type="Proteomes" id="UP000448762">
    <property type="component" value="Unassembled WGS sequence"/>
</dbReference>
<gene>
    <name evidence="6" type="ORF">DTX73_00045</name>
</gene>
<dbReference type="Gene3D" id="3.40.50.10740">
    <property type="entry name" value="Class I glutamine amidotransferase-like"/>
    <property type="match status" value="1"/>
</dbReference>
<evidence type="ECO:0000256" key="1">
    <source>
        <dbReference type="ARBA" id="ARBA00010233"/>
    </source>
</evidence>
<evidence type="ECO:0000259" key="4">
    <source>
        <dbReference type="Pfam" id="PF02016"/>
    </source>
</evidence>
<evidence type="ECO:0000256" key="3">
    <source>
        <dbReference type="PIRSR" id="PIRSR028757-1"/>
    </source>
</evidence>
<dbReference type="PIRSF" id="PIRSF028757">
    <property type="entry name" value="LD-carboxypeptidase"/>
    <property type="match status" value="1"/>
</dbReference>
<evidence type="ECO:0000313" key="6">
    <source>
        <dbReference type="EMBL" id="KAA0692664.1"/>
    </source>
</evidence>
<dbReference type="InterPro" id="IPR029062">
    <property type="entry name" value="Class_I_gatase-like"/>
</dbReference>